<feature type="chain" id="PRO_5045922613" evidence="1">
    <location>
        <begin position="37"/>
        <end position="480"/>
    </location>
</feature>
<keyword evidence="3" id="KW-1185">Reference proteome</keyword>
<dbReference type="Proteomes" id="UP001079430">
    <property type="component" value="Unassembled WGS sequence"/>
</dbReference>
<organism evidence="2 3">
    <name type="scientific">Sinorhizobium psoraleae</name>
    <dbReference type="NCBI Taxonomy" id="520838"/>
    <lineage>
        <taxon>Bacteria</taxon>
        <taxon>Pseudomonadati</taxon>
        <taxon>Pseudomonadota</taxon>
        <taxon>Alphaproteobacteria</taxon>
        <taxon>Hyphomicrobiales</taxon>
        <taxon>Rhizobiaceae</taxon>
        <taxon>Sinorhizobium/Ensifer group</taxon>
        <taxon>Sinorhizobium</taxon>
    </lineage>
</organism>
<keyword evidence="1" id="KW-0732">Signal</keyword>
<name>A0ABT4KHQ1_9HYPH</name>
<accession>A0ABT4KHQ1</accession>
<gene>
    <name evidence="2" type="ORF">O3W52_15920</name>
</gene>
<evidence type="ECO:0000313" key="3">
    <source>
        <dbReference type="Proteomes" id="UP001079430"/>
    </source>
</evidence>
<sequence length="480" mass="52058">MVPNISRSITAGALRPRMRAWLVAGCALFAGTPAGAESPPPDAPVANLAAGTLGQTANVAAITDPQTTGAVAGSDLPPALDEDFNRLNRREDTIDGLRARIDPYEGQAPGIRIGTFVLKPALSETFNHERQRTGGRSESRSFIETGLKGSLTSDWSRHQLSITGEGVLQNNTSGRGEEEPRADLDAELRLDLSEQTTARLRAGYSFEREDANDPNAIANAETQSGVNIYRLGAAVERDYGLIRGSLGGDFERRTYGDVELDNGATLSVEDRNRNIGILNARIGYELSPALIPFLEASVGKSNYDLREDTLGFERSYQSYAGRAGLEVDLGEKLNGELALGYETYRFDDDRLGDLRGLSVDGRVNWTPQRGTDVLLGVATYLDPSTTPGDAGSIDYVLTSIVTRELRSTLVARLSNSVTLRNFPSDAISSDETTWRTGAGLTWDMNRYLALTGDISYERTNRDRGESSDTARIGLGLTLRR</sequence>
<dbReference type="Pfam" id="PF10082">
    <property type="entry name" value="BBP2_2"/>
    <property type="match status" value="1"/>
</dbReference>
<dbReference type="RefSeq" id="WP_269281427.1">
    <property type="nucleotide sequence ID" value="NZ_JAPVOI010000004.1"/>
</dbReference>
<feature type="signal peptide" evidence="1">
    <location>
        <begin position="1"/>
        <end position="36"/>
    </location>
</feature>
<proteinExistence type="predicted"/>
<dbReference type="InterPro" id="IPR018759">
    <property type="entry name" value="BBP2_2"/>
</dbReference>
<reference evidence="2" key="1">
    <citation type="submission" date="2022-10" db="EMBL/GenBank/DDBJ databases">
        <title>Whole genome sequencing of three plant growth promoting bacteria isolated from Vachellia tortilis subsp. raddiana in Morocco.</title>
        <authorList>
            <person name="Hnini M."/>
            <person name="Zouagui R."/>
            <person name="Zouagui H."/>
            <person name="Chemao Elfihri M.-W."/>
            <person name="Ibrahimi A."/>
            <person name="Sbabou L."/>
            <person name="Aurag J."/>
        </authorList>
    </citation>
    <scope>NUCLEOTIDE SEQUENCE</scope>
    <source>
        <strain evidence="2">LMR678</strain>
    </source>
</reference>
<evidence type="ECO:0000313" key="2">
    <source>
        <dbReference type="EMBL" id="MCZ4091495.1"/>
    </source>
</evidence>
<evidence type="ECO:0000256" key="1">
    <source>
        <dbReference type="SAM" id="SignalP"/>
    </source>
</evidence>
<dbReference type="EMBL" id="JAPVOI010000004">
    <property type="protein sequence ID" value="MCZ4091495.1"/>
    <property type="molecule type" value="Genomic_DNA"/>
</dbReference>
<protein>
    <submittedName>
        <fullName evidence="2">Outer membrane beta-barrel protein</fullName>
    </submittedName>
</protein>
<comment type="caution">
    <text evidence="2">The sequence shown here is derived from an EMBL/GenBank/DDBJ whole genome shotgun (WGS) entry which is preliminary data.</text>
</comment>